<dbReference type="AlphaFoldDB" id="A0A1J4KRF1"/>
<protein>
    <recommendedName>
        <fullName evidence="5">Transmembrane protein</fullName>
    </recommendedName>
</protein>
<evidence type="ECO:0000256" key="2">
    <source>
        <dbReference type="SAM" id="SignalP"/>
    </source>
</evidence>
<organism evidence="3 4">
    <name type="scientific">Tritrichomonas foetus</name>
    <dbReference type="NCBI Taxonomy" id="1144522"/>
    <lineage>
        <taxon>Eukaryota</taxon>
        <taxon>Metamonada</taxon>
        <taxon>Parabasalia</taxon>
        <taxon>Tritrichomonadida</taxon>
        <taxon>Tritrichomonadidae</taxon>
        <taxon>Tritrichomonas</taxon>
    </lineage>
</organism>
<keyword evidence="2" id="KW-0732">Signal</keyword>
<dbReference type="GeneID" id="94849403"/>
<sequence length="377" mass="42127">MRIIWTSFMMLLLQQTVNMFCYRNVFIKKKQIIFSQELISGYHSSTLEFSSINAVEITQSIFHKCNSPDKTGGAVMCDAVLILTINTASFTDCSSGVSCGALYFNGENAKISTVCFSKCYSKEIDSFSLYCASYMRVSNNVCVSQCSSDEIEHYGPTLELSGSKGIFRGANISYNQQNMNHHLSSIVQFSKMTSNQFTYSNILNNSCYYMCYNTILKLEMNYCNFIYNNCTTSIFGLENSALSFNFGVIKSLPSNYFQGDSKIVTLIGDSSMFCFGSQITYERINSSYVQGNANQFGYSSVVTEDASTFSNEHCDVSLELVSTNGQYTLIFPNSASNIFAITLVSILFLAAIALFIVQDWISDHTNREIDSNDNILP</sequence>
<feature type="signal peptide" evidence="2">
    <location>
        <begin position="1"/>
        <end position="19"/>
    </location>
</feature>
<dbReference type="Proteomes" id="UP000179807">
    <property type="component" value="Unassembled WGS sequence"/>
</dbReference>
<evidence type="ECO:0008006" key="5">
    <source>
        <dbReference type="Google" id="ProtNLM"/>
    </source>
</evidence>
<dbReference type="EMBL" id="MLAK01000467">
    <property type="protein sequence ID" value="OHT13839.1"/>
    <property type="molecule type" value="Genomic_DNA"/>
</dbReference>
<dbReference type="RefSeq" id="XP_068366975.1">
    <property type="nucleotide sequence ID" value="XM_068514699.1"/>
</dbReference>
<gene>
    <name evidence="3" type="ORF">TRFO_43242</name>
</gene>
<keyword evidence="4" id="KW-1185">Reference proteome</keyword>
<keyword evidence="1" id="KW-0812">Transmembrane</keyword>
<feature type="chain" id="PRO_5009630210" description="Transmembrane protein" evidence="2">
    <location>
        <begin position="20"/>
        <end position="377"/>
    </location>
</feature>
<keyword evidence="1" id="KW-0472">Membrane</keyword>
<feature type="transmembrane region" description="Helical" evidence="1">
    <location>
        <begin position="338"/>
        <end position="357"/>
    </location>
</feature>
<accession>A0A1J4KRF1</accession>
<dbReference type="VEuPathDB" id="TrichDB:TRFO_43242"/>
<evidence type="ECO:0000313" key="4">
    <source>
        <dbReference type="Proteomes" id="UP000179807"/>
    </source>
</evidence>
<evidence type="ECO:0000256" key="1">
    <source>
        <dbReference type="SAM" id="Phobius"/>
    </source>
</evidence>
<name>A0A1J4KRF1_9EUKA</name>
<evidence type="ECO:0000313" key="3">
    <source>
        <dbReference type="EMBL" id="OHT13839.1"/>
    </source>
</evidence>
<proteinExistence type="predicted"/>
<comment type="caution">
    <text evidence="3">The sequence shown here is derived from an EMBL/GenBank/DDBJ whole genome shotgun (WGS) entry which is preliminary data.</text>
</comment>
<keyword evidence="1" id="KW-1133">Transmembrane helix</keyword>
<reference evidence="3" key="1">
    <citation type="submission" date="2016-10" db="EMBL/GenBank/DDBJ databases">
        <authorList>
            <person name="Benchimol M."/>
            <person name="Almeida L.G."/>
            <person name="Vasconcelos A.T."/>
            <person name="Perreira-Neves A."/>
            <person name="Rosa I.A."/>
            <person name="Tasca T."/>
            <person name="Bogo M.R."/>
            <person name="de Souza W."/>
        </authorList>
    </citation>
    <scope>NUCLEOTIDE SEQUENCE [LARGE SCALE GENOMIC DNA]</scope>
    <source>
        <strain evidence="3">K</strain>
    </source>
</reference>